<organism evidence="1 2">
    <name type="scientific">Nepenthes gracilis</name>
    <name type="common">Slender pitcher plant</name>
    <dbReference type="NCBI Taxonomy" id="150966"/>
    <lineage>
        <taxon>Eukaryota</taxon>
        <taxon>Viridiplantae</taxon>
        <taxon>Streptophyta</taxon>
        <taxon>Embryophyta</taxon>
        <taxon>Tracheophyta</taxon>
        <taxon>Spermatophyta</taxon>
        <taxon>Magnoliopsida</taxon>
        <taxon>eudicotyledons</taxon>
        <taxon>Gunneridae</taxon>
        <taxon>Pentapetalae</taxon>
        <taxon>Caryophyllales</taxon>
        <taxon>Nepenthaceae</taxon>
        <taxon>Nepenthes</taxon>
    </lineage>
</organism>
<name>A0AAD3P558_NEPGR</name>
<proteinExistence type="predicted"/>
<protein>
    <submittedName>
        <fullName evidence="1">Uncharacterized protein</fullName>
    </submittedName>
</protein>
<sequence length="252" mass="25968">MQFHAHRMEGEACWRKDLNNDKCEPMKGCHATTASRSPYSGAFADWVASSSGDKISINDLSLGFNASPTSATAGPTAGPSMWPTSSRPLGYGLPPEMSMFVVAPATSFHHSNQQDPLISDSVNGPNAAATALGVGVIPLLTATPCLNVGGGSLDVGGDVIGNRRGGAIQFWQGQQEQQANSLKKGINMYQNSVNLLNFSGGSEGGGSLLVPPLVVAAGQPRARIAGTRLRRIAAIGGVGLVAGVEVSIAKLT</sequence>
<keyword evidence="2" id="KW-1185">Reference proteome</keyword>
<dbReference type="AlphaFoldDB" id="A0AAD3P558"/>
<dbReference type="EMBL" id="BSYO01000001">
    <property type="protein sequence ID" value="GMG99998.1"/>
    <property type="molecule type" value="Genomic_DNA"/>
</dbReference>
<evidence type="ECO:0000313" key="2">
    <source>
        <dbReference type="Proteomes" id="UP001279734"/>
    </source>
</evidence>
<accession>A0AAD3P558</accession>
<evidence type="ECO:0000313" key="1">
    <source>
        <dbReference type="EMBL" id="GMG99998.1"/>
    </source>
</evidence>
<gene>
    <name evidence="1" type="ORF">Nepgr_001838</name>
</gene>
<comment type="caution">
    <text evidence="1">The sequence shown here is derived from an EMBL/GenBank/DDBJ whole genome shotgun (WGS) entry which is preliminary data.</text>
</comment>
<dbReference type="Proteomes" id="UP001279734">
    <property type="component" value="Unassembled WGS sequence"/>
</dbReference>
<reference evidence="1" key="1">
    <citation type="submission" date="2023-05" db="EMBL/GenBank/DDBJ databases">
        <title>Nepenthes gracilis genome sequencing.</title>
        <authorList>
            <person name="Fukushima K."/>
        </authorList>
    </citation>
    <scope>NUCLEOTIDE SEQUENCE</scope>
    <source>
        <strain evidence="1">SING2019-196</strain>
    </source>
</reference>